<dbReference type="PANTHER" id="PTHR38340">
    <property type="entry name" value="S-LAYER PROTEIN"/>
    <property type="match status" value="1"/>
</dbReference>
<dbReference type="Pfam" id="PF00353">
    <property type="entry name" value="HemolysinCabind"/>
    <property type="match status" value="7"/>
</dbReference>
<organism evidence="3 4">
    <name type="scientific">Inquilinus limosus MP06</name>
    <dbReference type="NCBI Taxonomy" id="1398085"/>
    <lineage>
        <taxon>Bacteria</taxon>
        <taxon>Pseudomonadati</taxon>
        <taxon>Pseudomonadota</taxon>
        <taxon>Alphaproteobacteria</taxon>
        <taxon>Rhodospirillales</taxon>
        <taxon>Rhodospirillaceae</taxon>
        <taxon>Inquilinus</taxon>
    </lineage>
</organism>
<accession>A0A0A0D3Q6</accession>
<dbReference type="PROSITE" id="PS00330">
    <property type="entry name" value="HEMOLYSIN_CALCIUM"/>
    <property type="match status" value="13"/>
</dbReference>
<name>A0A0A0D3Q6_9PROT</name>
<dbReference type="Gene3D" id="2.150.10.10">
    <property type="entry name" value="Serralysin-like metalloprotease, C-terminal"/>
    <property type="match status" value="4"/>
</dbReference>
<dbReference type="InterPro" id="IPR011049">
    <property type="entry name" value="Serralysin-like_metalloprot_C"/>
</dbReference>
<dbReference type="GO" id="GO:0005576">
    <property type="term" value="C:extracellular region"/>
    <property type="evidence" value="ECO:0007669"/>
    <property type="project" value="UniProtKB-SubCell"/>
</dbReference>
<dbReference type="InterPro" id="IPR018511">
    <property type="entry name" value="Hemolysin-typ_Ca-bd_CS"/>
</dbReference>
<dbReference type="RefSeq" id="WP_034842121.1">
    <property type="nucleotide sequence ID" value="NZ_JANX01000272.1"/>
</dbReference>
<comment type="caution">
    <text evidence="3">The sequence shown here is derived from an EMBL/GenBank/DDBJ whole genome shotgun (WGS) entry which is preliminary data.</text>
</comment>
<dbReference type="SUPFAM" id="SSF51120">
    <property type="entry name" value="beta-Roll"/>
    <property type="match status" value="7"/>
</dbReference>
<keyword evidence="2" id="KW-0964">Secreted</keyword>
<dbReference type="OrthoDB" id="7864256at2"/>
<gene>
    <name evidence="3" type="ORF">P409_19735</name>
</gene>
<evidence type="ECO:0000313" key="3">
    <source>
        <dbReference type="EMBL" id="KGM32729.1"/>
    </source>
</evidence>
<proteinExistence type="predicted"/>
<evidence type="ECO:0000256" key="2">
    <source>
        <dbReference type="ARBA" id="ARBA00022525"/>
    </source>
</evidence>
<reference evidence="3 4" key="1">
    <citation type="submission" date="2014-01" db="EMBL/GenBank/DDBJ databases">
        <title>Genome sequence determination for a cystic fibrosis isolate, Inquilinus limosus.</title>
        <authorList>
            <person name="Pino M."/>
            <person name="Di Conza J."/>
            <person name="Gutkind G."/>
        </authorList>
    </citation>
    <scope>NUCLEOTIDE SEQUENCE [LARGE SCALE GENOMIC DNA]</scope>
    <source>
        <strain evidence="3 4">MP06</strain>
    </source>
</reference>
<dbReference type="PANTHER" id="PTHR38340:SF1">
    <property type="entry name" value="S-LAYER PROTEIN"/>
    <property type="match status" value="1"/>
</dbReference>
<dbReference type="GO" id="GO:0005509">
    <property type="term" value="F:calcium ion binding"/>
    <property type="evidence" value="ECO:0007669"/>
    <property type="project" value="InterPro"/>
</dbReference>
<dbReference type="PRINTS" id="PR00313">
    <property type="entry name" value="CABNDNGRPT"/>
</dbReference>
<dbReference type="Proteomes" id="UP000029995">
    <property type="component" value="Unassembled WGS sequence"/>
</dbReference>
<evidence type="ECO:0000256" key="1">
    <source>
        <dbReference type="ARBA" id="ARBA00004613"/>
    </source>
</evidence>
<protein>
    <recommendedName>
        <fullName evidence="5">Peptidase M10 serralysin C-terminal domain-containing protein</fullName>
    </recommendedName>
</protein>
<dbReference type="InterPro" id="IPR050557">
    <property type="entry name" value="RTX_toxin/Mannuronan_C5-epim"/>
</dbReference>
<evidence type="ECO:0008006" key="5">
    <source>
        <dbReference type="Google" id="ProtNLM"/>
    </source>
</evidence>
<comment type="subcellular location">
    <subcellularLocation>
        <location evidence="1">Secreted</location>
    </subcellularLocation>
</comment>
<sequence length="743" mass="72643">MAFIKGFEDRKDIIHVPGDGTPIPDGFNDMPFATDSGDVLSGLGGDDRLFGGGGDDELLGGTGADMLTGGSGRDAASYVTSATLVGVDLANGFGFSGDAVGDQFSSIENLFGSSHDDILLGDGNANTLLGFKGADAMVGAGGNDTLDGMEGNDDLQGGAGADVLRGGDGIDTVRYSAIDGDGDGDLDGVSIFIGFIASFGEAEGDTVNLDVENIIGTAVTDALVGSAARNLLDGGGGDDLLDGLGDNDTLRGGDGNDELQGGAGADVLSGGAGIDTVRYSAIDVDGDGDLDGVRMTLGGTGTFGEAKGDTIDVDIENVIGTIAGDDLAGSSADNALDGAAGGDDLFGGDGNDTLIGGDGDDDLIGGAGADTLIGGSGIDSVVYSGPDGVTVDLTALVARNGDAQGDVFRPDHGIEDIDATSSGDSLTGSAVANRLDGNSGDDVLSGLGGNDVLSGGLGSDILRGGAGADRLDGAELDIAGAVDLVTYFGASAAVTVDLAAGQGSRGDAEGDTYFGIDNVNGGRGGDIITGNEFVNVLRGFEGNDVLRGGAGPDTLDGGVGIDTASYFTGTAGVVVSLVTGRGSAGEAQDDKLTGIENVNGSQGGDSLVGDSGANVLQGFGGNDVLTGGGGKDTLAGGLGADRFVYGNAAQSVVGANADRIVDFSHAQGDRIDLSVIDASTPAAGNQAFSLIGSGLYTGVAGQLRFAVNGGVTTIAGDVNGDKVSDFHIQLAGAVALVAADFVL</sequence>
<dbReference type="InterPro" id="IPR001343">
    <property type="entry name" value="Hemolysn_Ca-bd"/>
</dbReference>
<dbReference type="AlphaFoldDB" id="A0A0A0D3Q6"/>
<evidence type="ECO:0000313" key="4">
    <source>
        <dbReference type="Proteomes" id="UP000029995"/>
    </source>
</evidence>
<dbReference type="EMBL" id="JANX01000272">
    <property type="protein sequence ID" value="KGM32729.1"/>
    <property type="molecule type" value="Genomic_DNA"/>
</dbReference>